<dbReference type="GO" id="GO:0017125">
    <property type="term" value="F:deoxycytidyl transferase activity"/>
    <property type="evidence" value="ECO:0007669"/>
    <property type="project" value="TreeGrafter"/>
</dbReference>
<dbReference type="Gene3D" id="3.40.1170.60">
    <property type="match status" value="1"/>
</dbReference>
<comment type="subcellular location">
    <subcellularLocation>
        <location evidence="2">Nucleus</location>
    </subcellularLocation>
</comment>
<dbReference type="Gene3D" id="1.20.58.1280">
    <property type="entry name" value="DNA repair protein Rev1, C-terminal domain"/>
    <property type="match status" value="1"/>
</dbReference>
<dbReference type="InterPro" id="IPR036420">
    <property type="entry name" value="BRCT_dom_sf"/>
</dbReference>
<reference evidence="19 20" key="1">
    <citation type="journal article" date="2007" name="Nat. Biotechnol.">
        <title>Genome sequence of the lignocellulose-bioconverting and xylose-fermenting yeast Pichia stipitis.</title>
        <authorList>
            <person name="Jeffries T.W."/>
            <person name="Grigoriev I.V."/>
            <person name="Grimwood J."/>
            <person name="Laplaza J.M."/>
            <person name="Aerts A."/>
            <person name="Salamov A."/>
            <person name="Schmutz J."/>
            <person name="Lindquist E."/>
            <person name="Dehal P."/>
            <person name="Shapiro H."/>
            <person name="Jin Y.S."/>
            <person name="Passoth V."/>
            <person name="Richardson P.M."/>
        </authorList>
    </citation>
    <scope>NUCLEOTIDE SEQUENCE [LARGE SCALE GENOMIC DNA]</scope>
    <source>
        <strain evidence="20">ATCC 58785 / CBS 6054 / NBRC 10063 / NRRL Y-11545</strain>
    </source>
</reference>
<evidence type="ECO:0000256" key="14">
    <source>
        <dbReference type="ARBA" id="ARBA00058985"/>
    </source>
</evidence>
<accession>A3GH67</accession>
<gene>
    <name evidence="19" type="primary">REV1</name>
    <name evidence="19" type="ORF">PICST_28877</name>
</gene>
<evidence type="ECO:0000256" key="1">
    <source>
        <dbReference type="ARBA" id="ARBA00001946"/>
    </source>
</evidence>
<dbReference type="Proteomes" id="UP000002258">
    <property type="component" value="Chromosome 1"/>
</dbReference>
<comment type="function">
    <text evidence="14">Deoxycytidyl transferase involved in DNA repair. Transfers a dCMP residue from dCTP to the 3'-end of a DNA primer in a template-dependent reaction. May assist in the first step in the bypass of abasic lesions by the insertion of a nucleotide opposite the lesion. Required for normal induction of mutations by physical and chemical agents. Involved in mitochondrial DNA mutagenesis.</text>
</comment>
<evidence type="ECO:0000256" key="11">
    <source>
        <dbReference type="ARBA" id="ARBA00023125"/>
    </source>
</evidence>
<feature type="region of interest" description="Disordered" evidence="16">
    <location>
        <begin position="1"/>
        <end position="27"/>
    </location>
</feature>
<dbReference type="GO" id="GO:0003887">
    <property type="term" value="F:DNA-directed DNA polymerase activity"/>
    <property type="evidence" value="ECO:0007669"/>
    <property type="project" value="InterPro"/>
</dbReference>
<evidence type="ECO:0000313" key="20">
    <source>
        <dbReference type="Proteomes" id="UP000002258"/>
    </source>
</evidence>
<evidence type="ECO:0000256" key="12">
    <source>
        <dbReference type="ARBA" id="ARBA00023204"/>
    </source>
</evidence>
<dbReference type="GO" id="GO:0042276">
    <property type="term" value="P:error-prone translesion synthesis"/>
    <property type="evidence" value="ECO:0007669"/>
    <property type="project" value="TreeGrafter"/>
</dbReference>
<dbReference type="GO" id="GO:0003684">
    <property type="term" value="F:damaged DNA binding"/>
    <property type="evidence" value="ECO:0007669"/>
    <property type="project" value="InterPro"/>
</dbReference>
<evidence type="ECO:0000256" key="13">
    <source>
        <dbReference type="ARBA" id="ARBA00023242"/>
    </source>
</evidence>
<dbReference type="PROSITE" id="PS50173">
    <property type="entry name" value="UMUC"/>
    <property type="match status" value="1"/>
</dbReference>
<keyword evidence="10" id="KW-0460">Magnesium</keyword>
<keyword evidence="12" id="KW-0234">DNA repair</keyword>
<evidence type="ECO:0000256" key="10">
    <source>
        <dbReference type="ARBA" id="ARBA00022842"/>
    </source>
</evidence>
<dbReference type="InterPro" id="IPR043502">
    <property type="entry name" value="DNA/RNA_pol_sf"/>
</dbReference>
<dbReference type="InterPro" id="IPR001357">
    <property type="entry name" value="BRCT_dom"/>
</dbReference>
<dbReference type="InterPro" id="IPR017961">
    <property type="entry name" value="DNA_pol_Y-fam_little_finger"/>
</dbReference>
<keyword evidence="20" id="KW-1185">Reference proteome</keyword>
<dbReference type="InterPro" id="IPR038401">
    <property type="entry name" value="Rev1_C_sf"/>
</dbReference>
<dbReference type="Gene3D" id="6.10.250.1490">
    <property type="match status" value="1"/>
</dbReference>
<dbReference type="HOGENOM" id="CLU_003901_1_0_1"/>
<dbReference type="Gene3D" id="1.10.150.20">
    <property type="entry name" value="5' to 3' exonuclease, C-terminal subdomain"/>
    <property type="match status" value="1"/>
</dbReference>
<dbReference type="OMA" id="PPKYMGM"/>
<evidence type="ECO:0000256" key="8">
    <source>
        <dbReference type="ARBA" id="ARBA00022723"/>
    </source>
</evidence>
<evidence type="ECO:0000313" key="19">
    <source>
        <dbReference type="EMBL" id="EAZ62767.2"/>
    </source>
</evidence>
<keyword evidence="6 19" id="KW-0808">Transferase</keyword>
<dbReference type="PROSITE" id="PS50172">
    <property type="entry name" value="BRCT"/>
    <property type="match status" value="1"/>
</dbReference>
<dbReference type="GO" id="GO:0006281">
    <property type="term" value="P:DNA repair"/>
    <property type="evidence" value="ECO:0007669"/>
    <property type="project" value="UniProtKB-KW"/>
</dbReference>
<evidence type="ECO:0000256" key="7">
    <source>
        <dbReference type="ARBA" id="ARBA00022695"/>
    </source>
</evidence>
<dbReference type="SUPFAM" id="SSF100879">
    <property type="entry name" value="Lesion bypass DNA polymerase (Y-family), little finger domain"/>
    <property type="match status" value="1"/>
</dbReference>
<dbReference type="Pfam" id="PF11799">
    <property type="entry name" value="IMS_C"/>
    <property type="match status" value="1"/>
</dbReference>
<feature type="region of interest" description="Disordered" evidence="16">
    <location>
        <begin position="95"/>
        <end position="137"/>
    </location>
</feature>
<dbReference type="OrthoDB" id="427711at2759"/>
<dbReference type="InterPro" id="IPR001126">
    <property type="entry name" value="UmuC"/>
</dbReference>
<evidence type="ECO:0000256" key="2">
    <source>
        <dbReference type="ARBA" id="ARBA00004123"/>
    </source>
</evidence>
<feature type="compositionally biased region" description="Basic residues" evidence="16">
    <location>
        <begin position="916"/>
        <end position="925"/>
    </location>
</feature>
<dbReference type="STRING" id="322104.A3GH67"/>
<sequence length="1118" mass="126957">MESTDESEDNLRESRQSPEVDQDFVAPPQRVSQIDSVTYSSFLRSLDDEHLIEHINSCSQSKDHSQITASIHDSKLIASSPRTNRVERQLSLDEHNFSSVSTDPFDDDLDSQLLGASTPTRATANPNDDSADAYPDDEQNNTVGEIHAFGDYATYFRTKHLKQQKEDEEYIKWDLKRRAQLNGGRAVAVKPIFEGCIVYVNGHTNPSINEIHRLIIVHSGKFISYLSNKGAATHIICDRLTPKKKVEYRNYKVVRAQWVVDCVASNELLDWTQYRLISEIEYGQKRLQFGDSPTRHSGSDSVTPSNESDSELANSMADNNEDPLLEELEDDFIEPIEPSGSNDVGSKGEKKIMDAKHPEFLKHFFANSRLHHLSMWKADLKLRFLRRIVKENKSGETKRTSQGIRVIFHVDFDCFFATASCLNRPELDINKDPIAVTHGGKSSDVASCNYVARNFGVKNGMWVSQAKKLCPNLIMLDYDYKRYESYSSEFYNYFLSYDIFDSIFPVSIDEVLIDASSHFAQNEENLVDMVNALSTRIRDDIFKFTKCSVSVGVSRNVMLAKLALRKAKPNGQFFLYEGVDEFLDSISVKSLPGIGRSIQERLADVLNQPKTMDIYIRDLKAFSKTKLISILGDKTGVKLYEYARGIDDTSLVIDTSNPEALLGRKSVSVDVNFGIRFDTVSELDDFLIRIAKELYSRLISLGVCGSNLTLKLAKRAPGAAVNPAKYLGMGYCDFVNKSSHLGVPTNDWGIIGSELKALYRMVNVPVKELRGISISLTKLRDVENLKSSKQMKLPFKKTKELVRTEFGAFSKLKPIDSIQIESGSKRKSNIAEGNVNISGYHDYFNKESEIDWEVLDALPWDLRREIQKELERRGMIPVSPSKAPPGTKAYLQQLIPTQIGSTPKYVRVFEKPQLKSPRKRQKLHSKSPSPNKQVMVGESQFYDCSVINELPLNIKAEVLKDMKYRKKVKEFDMTALKDKVSMKYEKSKAMVDEVSSEWISQQRTILQRPKFLNEKVSVHQVKLQLDKWIQSSLIQKGPHVDDVHVFASYLKDLSKQNVNSSMILINHIWKVLKYHESILAMSVLVESDEVMYMKEGIAEWKSSIDVHLLPIVDSDFDI</sequence>
<dbReference type="PANTHER" id="PTHR45990">
    <property type="entry name" value="DNA REPAIR PROTEIN REV1"/>
    <property type="match status" value="1"/>
</dbReference>
<dbReference type="Gene3D" id="3.40.50.10190">
    <property type="entry name" value="BRCT domain"/>
    <property type="match status" value="1"/>
</dbReference>
<dbReference type="FunFam" id="3.30.1490.100:FF:000001">
    <property type="entry name" value="DNA repair protein REV1"/>
    <property type="match status" value="1"/>
</dbReference>
<comment type="cofactor">
    <cofactor evidence="1">
        <name>Mg(2+)</name>
        <dbReference type="ChEBI" id="CHEBI:18420"/>
    </cofactor>
</comment>
<dbReference type="InterPro" id="IPR043128">
    <property type="entry name" value="Rev_trsase/Diguanyl_cyclase"/>
</dbReference>
<dbReference type="SUPFAM" id="SSF56672">
    <property type="entry name" value="DNA/RNA polymerases"/>
    <property type="match status" value="1"/>
</dbReference>
<keyword evidence="13" id="KW-0539">Nucleus</keyword>
<dbReference type="SMART" id="SM00292">
    <property type="entry name" value="BRCT"/>
    <property type="match status" value="1"/>
</dbReference>
<dbReference type="CDD" id="cd17719">
    <property type="entry name" value="BRCT_Rev1"/>
    <property type="match status" value="1"/>
</dbReference>
<dbReference type="AlphaFoldDB" id="A3GH67"/>
<name>A3GH67_PICST</name>
<dbReference type="KEGG" id="pic:PICST_28877"/>
<dbReference type="PANTHER" id="PTHR45990:SF1">
    <property type="entry name" value="DNA REPAIR PROTEIN REV1"/>
    <property type="match status" value="1"/>
</dbReference>
<dbReference type="RefSeq" id="XP_001386790.2">
    <property type="nucleotide sequence ID" value="XM_001386753.1"/>
</dbReference>
<keyword evidence="5" id="KW-0237">DNA synthesis</keyword>
<keyword evidence="7 19" id="KW-0548">Nucleotidyltransferase</keyword>
<dbReference type="eggNOG" id="KOG2093">
    <property type="taxonomic scope" value="Eukaryota"/>
</dbReference>
<evidence type="ECO:0000256" key="3">
    <source>
        <dbReference type="ARBA" id="ARBA00010945"/>
    </source>
</evidence>
<evidence type="ECO:0000256" key="16">
    <source>
        <dbReference type="SAM" id="MobiDB-lite"/>
    </source>
</evidence>
<dbReference type="GO" id="GO:0046872">
    <property type="term" value="F:metal ion binding"/>
    <property type="evidence" value="ECO:0007669"/>
    <property type="project" value="UniProtKB-KW"/>
</dbReference>
<evidence type="ECO:0000256" key="9">
    <source>
        <dbReference type="ARBA" id="ARBA00022763"/>
    </source>
</evidence>
<feature type="domain" description="UmuC" evidence="18">
    <location>
        <begin position="407"/>
        <end position="595"/>
    </location>
</feature>
<dbReference type="Gene3D" id="3.30.70.270">
    <property type="match status" value="1"/>
</dbReference>
<organism evidence="19 20">
    <name type="scientific">Scheffersomyces stipitis (strain ATCC 58785 / CBS 6054 / NBRC 10063 / NRRL Y-11545)</name>
    <name type="common">Yeast</name>
    <name type="synonym">Pichia stipitis</name>
    <dbReference type="NCBI Taxonomy" id="322104"/>
    <lineage>
        <taxon>Eukaryota</taxon>
        <taxon>Fungi</taxon>
        <taxon>Dikarya</taxon>
        <taxon>Ascomycota</taxon>
        <taxon>Saccharomycotina</taxon>
        <taxon>Pichiomycetes</taxon>
        <taxon>Debaryomycetaceae</taxon>
        <taxon>Scheffersomyces</taxon>
    </lineage>
</organism>
<evidence type="ECO:0000259" key="17">
    <source>
        <dbReference type="PROSITE" id="PS50172"/>
    </source>
</evidence>
<evidence type="ECO:0000259" key="18">
    <source>
        <dbReference type="PROSITE" id="PS50173"/>
    </source>
</evidence>
<feature type="region of interest" description="Disordered" evidence="16">
    <location>
        <begin position="913"/>
        <end position="932"/>
    </location>
</feature>
<dbReference type="InParanoid" id="A3GH67"/>
<keyword evidence="8" id="KW-0479">Metal-binding</keyword>
<dbReference type="Pfam" id="PF16589">
    <property type="entry name" value="BRCT_2"/>
    <property type="match status" value="1"/>
</dbReference>
<dbReference type="Gene3D" id="3.30.1490.100">
    <property type="entry name" value="DNA polymerase, Y-family, little finger domain"/>
    <property type="match status" value="1"/>
</dbReference>
<evidence type="ECO:0000256" key="15">
    <source>
        <dbReference type="ARBA" id="ARBA00081902"/>
    </source>
</evidence>
<feature type="compositionally biased region" description="Basic and acidic residues" evidence="16">
    <location>
        <begin position="9"/>
        <end position="18"/>
    </location>
</feature>
<dbReference type="SUPFAM" id="SSF52113">
    <property type="entry name" value="BRCT domain"/>
    <property type="match status" value="1"/>
</dbReference>
<feature type="compositionally biased region" description="Polar residues" evidence="16">
    <location>
        <begin position="299"/>
        <end position="317"/>
    </location>
</feature>
<proteinExistence type="inferred from homology"/>
<dbReference type="GO" id="GO:0005634">
    <property type="term" value="C:nucleus"/>
    <property type="evidence" value="ECO:0007669"/>
    <property type="project" value="UniProtKB-SubCell"/>
</dbReference>
<dbReference type="InterPro" id="IPR036775">
    <property type="entry name" value="DNA_pol_Y-fam_lit_finger_sf"/>
</dbReference>
<keyword evidence="11" id="KW-0238">DNA-binding</keyword>
<keyword evidence="9" id="KW-0227">DNA damage</keyword>
<evidence type="ECO:0000256" key="4">
    <source>
        <dbReference type="ARBA" id="ARBA00020399"/>
    </source>
</evidence>
<dbReference type="FunCoup" id="A3GH67">
    <property type="interactions" value="862"/>
</dbReference>
<feature type="region of interest" description="Disordered" evidence="16">
    <location>
        <begin position="289"/>
        <end position="317"/>
    </location>
</feature>
<dbReference type="GO" id="GO:0070987">
    <property type="term" value="P:error-free translesion synthesis"/>
    <property type="evidence" value="ECO:0007669"/>
    <property type="project" value="UniProtKB-ARBA"/>
</dbReference>
<dbReference type="InterPro" id="IPR053848">
    <property type="entry name" value="IMS_HHH_1"/>
</dbReference>
<evidence type="ECO:0000256" key="5">
    <source>
        <dbReference type="ARBA" id="ARBA00022634"/>
    </source>
</evidence>
<dbReference type="FunFam" id="3.40.50.10190:FF:000011">
    <property type="entry name" value="DNA repair protein REV1"/>
    <property type="match status" value="1"/>
</dbReference>
<dbReference type="Pfam" id="PF00817">
    <property type="entry name" value="IMS"/>
    <property type="match status" value="1"/>
</dbReference>
<dbReference type="EMBL" id="AAVQ01000002">
    <property type="protein sequence ID" value="EAZ62767.2"/>
    <property type="molecule type" value="Genomic_DNA"/>
</dbReference>
<protein>
    <recommendedName>
        <fullName evidence="4">DNA repair protein REV1</fullName>
    </recommendedName>
    <alternativeName>
        <fullName evidence="15">Reversionless protein 1</fullName>
    </alternativeName>
</protein>
<comment type="similarity">
    <text evidence="3">Belongs to the DNA polymerase type-Y family.</text>
</comment>
<dbReference type="GeneID" id="4851616"/>
<feature type="domain" description="BRCT" evidence="17">
    <location>
        <begin position="188"/>
        <end position="276"/>
    </location>
</feature>
<evidence type="ECO:0000256" key="6">
    <source>
        <dbReference type="ARBA" id="ARBA00022679"/>
    </source>
</evidence>
<feature type="compositionally biased region" description="Polar residues" evidence="16">
    <location>
        <begin position="114"/>
        <end position="128"/>
    </location>
</feature>
<dbReference type="Pfam" id="PF21999">
    <property type="entry name" value="IMS_HHH_1"/>
    <property type="match status" value="1"/>
</dbReference>
<comment type="caution">
    <text evidence="19">The sequence shown here is derived from an EMBL/GenBank/DDBJ whole genome shotgun (WGS) entry which is preliminary data.</text>
</comment>